<dbReference type="AlphaFoldDB" id="A0A4Y2JL39"/>
<gene>
    <name evidence="1" type="ORF">AVEN_83561_1</name>
</gene>
<dbReference type="EMBL" id="BGPR01190930">
    <property type="protein sequence ID" value="GBM91091.1"/>
    <property type="molecule type" value="Genomic_DNA"/>
</dbReference>
<organism evidence="1 2">
    <name type="scientific">Araneus ventricosus</name>
    <name type="common">Orbweaver spider</name>
    <name type="synonym">Epeira ventricosa</name>
    <dbReference type="NCBI Taxonomy" id="182803"/>
    <lineage>
        <taxon>Eukaryota</taxon>
        <taxon>Metazoa</taxon>
        <taxon>Ecdysozoa</taxon>
        <taxon>Arthropoda</taxon>
        <taxon>Chelicerata</taxon>
        <taxon>Arachnida</taxon>
        <taxon>Araneae</taxon>
        <taxon>Araneomorphae</taxon>
        <taxon>Entelegynae</taxon>
        <taxon>Araneoidea</taxon>
        <taxon>Araneidae</taxon>
        <taxon>Araneus</taxon>
    </lineage>
</organism>
<protein>
    <submittedName>
        <fullName evidence="1">Uncharacterized protein</fullName>
    </submittedName>
</protein>
<accession>A0A4Y2JL39</accession>
<dbReference type="Proteomes" id="UP000499080">
    <property type="component" value="Unassembled WGS sequence"/>
</dbReference>
<reference evidence="1 2" key="1">
    <citation type="journal article" date="2019" name="Sci. Rep.">
        <title>Orb-weaving spider Araneus ventricosus genome elucidates the spidroin gene catalogue.</title>
        <authorList>
            <person name="Kono N."/>
            <person name="Nakamura H."/>
            <person name="Ohtoshi R."/>
            <person name="Moran D.A.P."/>
            <person name="Shinohara A."/>
            <person name="Yoshida Y."/>
            <person name="Fujiwara M."/>
            <person name="Mori M."/>
            <person name="Tomita M."/>
            <person name="Arakawa K."/>
        </authorList>
    </citation>
    <scope>NUCLEOTIDE SEQUENCE [LARGE SCALE GENOMIC DNA]</scope>
</reference>
<name>A0A4Y2JL39_ARAVE</name>
<evidence type="ECO:0000313" key="1">
    <source>
        <dbReference type="EMBL" id="GBM91091.1"/>
    </source>
</evidence>
<keyword evidence="2" id="KW-1185">Reference proteome</keyword>
<evidence type="ECO:0000313" key="2">
    <source>
        <dbReference type="Proteomes" id="UP000499080"/>
    </source>
</evidence>
<proteinExistence type="predicted"/>
<sequence>MRDPAPCIYIGRILAFMARKSKWSSFMFGLVGKINFRSRRSNSHLFFALATGLGVKWSMRDPAPCIYIGRILAFMARMSKWSSFMFGLVGKINFRSRRSNSHLFFAMATGFGVKWSMRDPPRVSTSFAF</sequence>
<comment type="caution">
    <text evidence="1">The sequence shown here is derived from an EMBL/GenBank/DDBJ whole genome shotgun (WGS) entry which is preliminary data.</text>
</comment>